<protein>
    <submittedName>
        <fullName evidence="3">Iron transporter FeoA</fullName>
    </submittedName>
</protein>
<organism evidence="3 4">
    <name type="scientific">Desulfovibrio psychrotolerans</name>
    <dbReference type="NCBI Taxonomy" id="415242"/>
    <lineage>
        <taxon>Bacteria</taxon>
        <taxon>Pseudomonadati</taxon>
        <taxon>Thermodesulfobacteriota</taxon>
        <taxon>Desulfovibrionia</taxon>
        <taxon>Desulfovibrionales</taxon>
        <taxon>Desulfovibrionaceae</taxon>
        <taxon>Desulfovibrio</taxon>
    </lineage>
</organism>
<dbReference type="InterPro" id="IPR052713">
    <property type="entry name" value="FeoA"/>
</dbReference>
<dbReference type="PANTHER" id="PTHR42954">
    <property type="entry name" value="FE(2+) TRANSPORT PROTEIN A"/>
    <property type="match status" value="1"/>
</dbReference>
<dbReference type="SMART" id="SM00899">
    <property type="entry name" value="FeoA"/>
    <property type="match status" value="1"/>
</dbReference>
<sequence length="78" mass="8582">MSTVIPLRKLQVGQKARIQTVMAHGELGRRIRDMGLIPGAEVEVTGRAPLQDPVALRLTGFTLSLRNNEADYITVEVL</sequence>
<evidence type="ECO:0000313" key="3">
    <source>
        <dbReference type="EMBL" id="GFM36159.1"/>
    </source>
</evidence>
<evidence type="ECO:0000313" key="4">
    <source>
        <dbReference type="Proteomes" id="UP000503820"/>
    </source>
</evidence>
<feature type="domain" description="Ferrous iron transporter FeoA-like" evidence="2">
    <location>
        <begin position="5"/>
        <end position="77"/>
    </location>
</feature>
<accession>A0A7J0BR48</accession>
<dbReference type="Pfam" id="PF04023">
    <property type="entry name" value="FeoA"/>
    <property type="match status" value="1"/>
</dbReference>
<dbReference type="EMBL" id="BLVP01000002">
    <property type="protein sequence ID" value="GFM36159.1"/>
    <property type="molecule type" value="Genomic_DNA"/>
</dbReference>
<dbReference type="SUPFAM" id="SSF50037">
    <property type="entry name" value="C-terminal domain of transcriptional repressors"/>
    <property type="match status" value="1"/>
</dbReference>
<dbReference type="PANTHER" id="PTHR42954:SF2">
    <property type="entry name" value="FE(2+) TRANSPORT PROTEIN A"/>
    <property type="match status" value="1"/>
</dbReference>
<dbReference type="GO" id="GO:0046914">
    <property type="term" value="F:transition metal ion binding"/>
    <property type="evidence" value="ECO:0007669"/>
    <property type="project" value="InterPro"/>
</dbReference>
<dbReference type="InterPro" id="IPR038157">
    <property type="entry name" value="FeoA_core_dom"/>
</dbReference>
<dbReference type="AlphaFoldDB" id="A0A7J0BR48"/>
<name>A0A7J0BR48_9BACT</name>
<gene>
    <name evidence="3" type="ORF">DSM19430T_08430</name>
</gene>
<dbReference type="RefSeq" id="WP_174408835.1">
    <property type="nucleotide sequence ID" value="NZ_BLVP01000002.1"/>
</dbReference>
<evidence type="ECO:0000259" key="2">
    <source>
        <dbReference type="SMART" id="SM00899"/>
    </source>
</evidence>
<keyword evidence="4" id="KW-1185">Reference proteome</keyword>
<dbReference type="InterPro" id="IPR008988">
    <property type="entry name" value="Transcriptional_repressor_C"/>
</dbReference>
<dbReference type="Proteomes" id="UP000503820">
    <property type="component" value="Unassembled WGS sequence"/>
</dbReference>
<reference evidence="3 4" key="1">
    <citation type="submission" date="2020-05" db="EMBL/GenBank/DDBJ databases">
        <title>Draft genome sequence of Desulfovibrio psychrotolerans JS1T.</title>
        <authorList>
            <person name="Ueno A."/>
            <person name="Tamazawa S."/>
            <person name="Tamamura S."/>
            <person name="Murakami T."/>
            <person name="Kiyama T."/>
            <person name="Inomata H."/>
            <person name="Amano Y."/>
            <person name="Miyakawa K."/>
            <person name="Tamaki H."/>
            <person name="Naganuma T."/>
            <person name="Kaneko K."/>
        </authorList>
    </citation>
    <scope>NUCLEOTIDE SEQUENCE [LARGE SCALE GENOMIC DNA]</scope>
    <source>
        <strain evidence="3 4">JS1</strain>
    </source>
</reference>
<dbReference type="InterPro" id="IPR007167">
    <property type="entry name" value="Fe-transptr_FeoA-like"/>
</dbReference>
<comment type="caution">
    <text evidence="3">The sequence shown here is derived from an EMBL/GenBank/DDBJ whole genome shotgun (WGS) entry which is preliminary data.</text>
</comment>
<evidence type="ECO:0000256" key="1">
    <source>
        <dbReference type="ARBA" id="ARBA00023004"/>
    </source>
</evidence>
<keyword evidence="1" id="KW-0408">Iron</keyword>
<proteinExistence type="predicted"/>
<dbReference type="Gene3D" id="2.30.30.90">
    <property type="match status" value="1"/>
</dbReference>